<dbReference type="STRING" id="1703345.A3860_01860"/>
<protein>
    <submittedName>
        <fullName evidence="1">Uncharacterized protein</fullName>
    </submittedName>
</protein>
<reference evidence="1 2" key="1">
    <citation type="submission" date="2016-03" db="EMBL/GenBank/DDBJ databases">
        <title>Niastella vici sp. nov., isolated from farmland soil.</title>
        <authorList>
            <person name="Chen L."/>
            <person name="Wang D."/>
            <person name="Yang S."/>
            <person name="Wang G."/>
        </authorList>
    </citation>
    <scope>NUCLEOTIDE SEQUENCE [LARGE SCALE GENOMIC DNA]</scope>
    <source>
        <strain evidence="1 2">DJ57</strain>
    </source>
</reference>
<organism evidence="1 2">
    <name type="scientific">Niastella vici</name>
    <dbReference type="NCBI Taxonomy" id="1703345"/>
    <lineage>
        <taxon>Bacteria</taxon>
        <taxon>Pseudomonadati</taxon>
        <taxon>Bacteroidota</taxon>
        <taxon>Chitinophagia</taxon>
        <taxon>Chitinophagales</taxon>
        <taxon>Chitinophagaceae</taxon>
        <taxon>Niastella</taxon>
    </lineage>
</organism>
<comment type="caution">
    <text evidence="1">The sequence shown here is derived from an EMBL/GenBank/DDBJ whole genome shotgun (WGS) entry which is preliminary data.</text>
</comment>
<keyword evidence="2" id="KW-1185">Reference proteome</keyword>
<dbReference type="EMBL" id="LVYD01000001">
    <property type="protein sequence ID" value="OQP67130.1"/>
    <property type="molecule type" value="Genomic_DNA"/>
</dbReference>
<name>A0A1V9G982_9BACT</name>
<evidence type="ECO:0000313" key="2">
    <source>
        <dbReference type="Proteomes" id="UP000192796"/>
    </source>
</evidence>
<gene>
    <name evidence="1" type="ORF">A3860_01860</name>
</gene>
<sequence length="66" mass="7644">MNNTRYRIQTTRQGAVVIADFEISRFWDLPGFEIFDKSQKSLNTEISKYPAFCLLPVTPTTTNNTR</sequence>
<evidence type="ECO:0000313" key="1">
    <source>
        <dbReference type="EMBL" id="OQP67130.1"/>
    </source>
</evidence>
<dbReference type="Proteomes" id="UP000192796">
    <property type="component" value="Unassembled WGS sequence"/>
</dbReference>
<accession>A0A1V9G982</accession>
<proteinExistence type="predicted"/>
<dbReference type="AlphaFoldDB" id="A0A1V9G982"/>